<comment type="caution">
    <text evidence="1">The sequence shown here is derived from an EMBL/GenBank/DDBJ whole genome shotgun (WGS) entry which is preliminary data.</text>
</comment>
<protein>
    <submittedName>
        <fullName evidence="1">Uncharacterized protein</fullName>
    </submittedName>
</protein>
<reference evidence="1 2" key="1">
    <citation type="journal article" date="2021" name="Hortic Res">
        <title>High-quality reference genome and annotation aids understanding of berry development for evergreen blueberry (Vaccinium darrowii).</title>
        <authorList>
            <person name="Yu J."/>
            <person name="Hulse-Kemp A.M."/>
            <person name="Babiker E."/>
            <person name="Staton M."/>
        </authorList>
    </citation>
    <scope>NUCLEOTIDE SEQUENCE [LARGE SCALE GENOMIC DNA]</scope>
    <source>
        <strain evidence="2">cv. NJ 8807/NJ 8810</strain>
        <tissue evidence="1">Young leaf</tissue>
    </source>
</reference>
<keyword evidence="2" id="KW-1185">Reference proteome</keyword>
<evidence type="ECO:0000313" key="2">
    <source>
        <dbReference type="Proteomes" id="UP000828048"/>
    </source>
</evidence>
<gene>
    <name evidence="1" type="ORF">Vadar_008793</name>
</gene>
<name>A0ACB7XP71_9ERIC</name>
<dbReference type="EMBL" id="CM037151">
    <property type="protein sequence ID" value="KAH7842756.1"/>
    <property type="molecule type" value="Genomic_DNA"/>
</dbReference>
<evidence type="ECO:0000313" key="1">
    <source>
        <dbReference type="EMBL" id="KAH7842756.1"/>
    </source>
</evidence>
<organism evidence="1 2">
    <name type="scientific">Vaccinium darrowii</name>
    <dbReference type="NCBI Taxonomy" id="229202"/>
    <lineage>
        <taxon>Eukaryota</taxon>
        <taxon>Viridiplantae</taxon>
        <taxon>Streptophyta</taxon>
        <taxon>Embryophyta</taxon>
        <taxon>Tracheophyta</taxon>
        <taxon>Spermatophyta</taxon>
        <taxon>Magnoliopsida</taxon>
        <taxon>eudicotyledons</taxon>
        <taxon>Gunneridae</taxon>
        <taxon>Pentapetalae</taxon>
        <taxon>asterids</taxon>
        <taxon>Ericales</taxon>
        <taxon>Ericaceae</taxon>
        <taxon>Vaccinioideae</taxon>
        <taxon>Vaccinieae</taxon>
        <taxon>Vaccinium</taxon>
    </lineage>
</organism>
<dbReference type="Proteomes" id="UP000828048">
    <property type="component" value="Chromosome 1"/>
</dbReference>
<sequence>MSKEISSDRILVSKVTGNEGNENEFETESDATHFPPSRTPLNTIPDPSQYHRESQDLDIESKDKTECSRVIPRVFATPRVYGRGKAQSEPNSAQSTPARSVYRISNIGSTSANFAVSRPPYHSGARGGSSSRVSRGIPLMNSEQSFEIPHFELVEDPSFWRDHNVQVLIRIRPMNNTEMVSQGYGRCLRQESAQTLVWLGHPEARFTFDHIACETISQEKLFRVAGLPMVDNCMSGYNSCMFAYGQTGSGKTYTMMGEICQMDGKLNEDCGITPRIFEYLFTRISEEEEGRRDERLKYSCKCSFLEIYNEQITDLLEPSSSNLQLREDLKKGVYVENLTEHSVKNVNDVLKLLLQGAANRKIAATYMNSESSRSHSVFTCTVESHWEKDSTTHIRFGRLNLVDLAGSERQKSSGAEGDRLKEAVNINKSLSTLGLVIMSLVDVAHGKHKHVPYRDSRLTFLLQDSLGGNSKTTIIANVSPSICSANETLSTLKFAQRAKLIQNNAKVNEDASGNVTALQRQIQQLQGQLSFLIEHYNVSKPVSNLGPKFQQSNLAHSSEGIMPDEHNTGIIANRKMVCLEATLVGALRREKLAETAARRLDAEIEQMNHLAQQREEDAQRAKMILRFREEKIKRLELFADGLVSADKYLMEENNALKEEIQLLQEKLDRNPELTRFQDFYKKGEREKLLAEISALREQLLESLEGNYGAHEVIYRAEQDRDNTEEVEDCKNMNSKLMREVDELRAELRKYCHQAVCCSVAEFLVKYPEEFKQTDRFSEVETGSTRSVASCNHQENEVLHNDNDKIGDALVTRSGCPQEELLHARSLIETMESEQVRLIKELQLMQEENSIYREILSNKDPVERESVLKLENFCKEKSDFENKKEGVRGTSNDSSSVSLQAKLDRMIKELDEARLLNCQYQEDQVSQLSWKHQTELVCEQVEMETAKTILHLQEEVAALQSELEERLCYTAEENMRLRDEVAAKEDEIRALSNEWERATSELTSFLIEGSKSLRDASGQIKSITCSFPAVNVCLGEQVERAAKVCVEKEVTILLLHKSLEDARMLVLEMEQKLNSLKGAAVALTEVQHQDNDAGTMEAIQLTMPLNSDVNTSDLFDNKLTYKEDLFTEAANGAIAVLPREERLSDCAEVSVRNNSEQDISMSKTAISSGVGNQQISEMKAHENALPIDDIEGQLNLARVVLSESRDAIYTCCADTELYISALQSDIHEAASLYRELVQGFVENIHEMRKNFVDLKENCRNCQFQTVEIPSIEEKIPEQEIQYFLLQQIRDELAETNDRLNTISGCIYKLWTMHNSSVRAEDSIELDTWSAVCCSTSGSDPSAESDSPEKSLDGSSSTCCSGYLGEITEQALELELEGGSALSTGQELEKSSGLIKSSIHDKSTTLHLKEELKKANDAFNDINVQLAALFHKSEIGDRSYKGACFGESPSFLNGNRTHTFSGGFDQRKTLEVSPELQAFDLIMREAEAGYYNVRELITNEKIRQAGSFFSKFEEARATMKEADLMLNALLKANQNAKELTGVWKQAGEELMKEKETLIKEIEQLKALICLKDGENEMLQDQIHYNLQEVENSVSLLEESFLCMQRDVEATFNVIYSDSLTMAKDILHCFCNSRSSSEDICSETMGKGFAPLRLHHAGELLCQSPSLGRNPAFHEAHLQEECLVLNKSESEHTNVVNGVKGREEGDQRALSKKLEIRESAPADDNLVDENVFLKKELERKEDVLKGLLFDFSMLQESASTIKDMKDESEKLIVVLSQVQQELQMKTNQLNDVLAQHTKLEDCLADTETALLMSDSDLEQAKGTVDILSNQIAELRMLMKDLYLGKSEVEVQLEEQREVVKSLEEEILRINSSSESKLFSSIEHMEDDLRSVTIERDHLLEQVGSLQDRLEMAYSLVDENEAIAVEARQESEACKVYAEQKEEEVKILERSVQELECTVNVLEKKVNEMEEDVEKHKLTRDSLEFELQALKERMLTVENFTEIMGSDNSDVEQQPEDQLSRQLRNKSMELQEAVKRIRLLEEERADLSKEMKKCKEYISELVLHSEAQASQYQQKYKTLEDMVREVKSDELTLTSTALASDKTEKSSMRPRGSGSPFRCISSLVQQMNVEKDQELSLARLRIDELEALAASRQKEVCMLNTRLAAAESMTHDVIRDLLGVKLDMTNYANLIDQYQLQKLVEDTHLQALESVAMEQEIHNLRRQINDLFEERERCISEVNRRQNDVLAAEITVEQLQEQDQLLTAQNEMLKVDNNNLKRRIVELDEMVKKLFGTQNVPLQIQQQRKNKENLLKQQGTTDLSRQLAKSEKIIARVNDELAQFRTSERQRHT</sequence>
<accession>A0ACB7XP71</accession>
<proteinExistence type="predicted"/>